<keyword evidence="3 5" id="KW-0238">DNA-binding</keyword>
<dbReference type="PROSITE" id="PS50977">
    <property type="entry name" value="HTH_TETR_2"/>
    <property type="match status" value="1"/>
</dbReference>
<gene>
    <name evidence="7" type="ORF">AB0C36_16195</name>
</gene>
<dbReference type="InterPro" id="IPR003012">
    <property type="entry name" value="Tet_transcr_reg_TetR"/>
</dbReference>
<evidence type="ECO:0000313" key="8">
    <source>
        <dbReference type="Proteomes" id="UP001551482"/>
    </source>
</evidence>
<evidence type="ECO:0000256" key="3">
    <source>
        <dbReference type="ARBA" id="ARBA00023125"/>
    </source>
</evidence>
<evidence type="ECO:0000313" key="7">
    <source>
        <dbReference type="EMBL" id="MEU8135045.1"/>
    </source>
</evidence>
<dbReference type="Gene3D" id="1.10.357.10">
    <property type="entry name" value="Tetracycline Repressor, domain 2"/>
    <property type="match status" value="1"/>
</dbReference>
<feature type="DNA-binding region" description="H-T-H motif" evidence="5">
    <location>
        <begin position="29"/>
        <end position="48"/>
    </location>
</feature>
<dbReference type="InterPro" id="IPR009057">
    <property type="entry name" value="Homeodomain-like_sf"/>
</dbReference>
<evidence type="ECO:0000256" key="4">
    <source>
        <dbReference type="ARBA" id="ARBA00023163"/>
    </source>
</evidence>
<evidence type="ECO:0000256" key="5">
    <source>
        <dbReference type="PROSITE-ProRule" id="PRU00335"/>
    </source>
</evidence>
<name>A0ABV3DH20_9ACTN</name>
<protein>
    <submittedName>
        <fullName evidence="7">TetR/AcrR family transcriptional regulator C-terminal domain-containing protein</fullName>
    </submittedName>
</protein>
<evidence type="ECO:0000256" key="1">
    <source>
        <dbReference type="ARBA" id="ARBA00022491"/>
    </source>
</evidence>
<keyword evidence="4" id="KW-0804">Transcription</keyword>
<dbReference type="Pfam" id="PF00440">
    <property type="entry name" value="TetR_N"/>
    <property type="match status" value="1"/>
</dbReference>
<dbReference type="SUPFAM" id="SSF48498">
    <property type="entry name" value="Tetracyclin repressor-like, C-terminal domain"/>
    <property type="match status" value="1"/>
</dbReference>
<comment type="caution">
    <text evidence="7">The sequence shown here is derived from an EMBL/GenBank/DDBJ whole genome shotgun (WGS) entry which is preliminary data.</text>
</comment>
<keyword evidence="8" id="KW-1185">Reference proteome</keyword>
<dbReference type="Pfam" id="PF02909">
    <property type="entry name" value="TetR_C_1"/>
    <property type="match status" value="1"/>
</dbReference>
<dbReference type="InterPro" id="IPR001647">
    <property type="entry name" value="HTH_TetR"/>
</dbReference>
<dbReference type="InterPro" id="IPR004111">
    <property type="entry name" value="Repressor_TetR_C"/>
</dbReference>
<dbReference type="RefSeq" id="WP_358354253.1">
    <property type="nucleotide sequence ID" value="NZ_JBEZFP010000035.1"/>
</dbReference>
<keyword evidence="2" id="KW-0805">Transcription regulation</keyword>
<proteinExistence type="predicted"/>
<accession>A0ABV3DH20</accession>
<evidence type="ECO:0000256" key="2">
    <source>
        <dbReference type="ARBA" id="ARBA00023015"/>
    </source>
</evidence>
<dbReference type="Proteomes" id="UP001551482">
    <property type="component" value="Unassembled WGS sequence"/>
</dbReference>
<dbReference type="SUPFAM" id="SSF46689">
    <property type="entry name" value="Homeodomain-like"/>
    <property type="match status" value="1"/>
</dbReference>
<evidence type="ECO:0000259" key="6">
    <source>
        <dbReference type="PROSITE" id="PS50977"/>
    </source>
</evidence>
<dbReference type="InterPro" id="IPR036271">
    <property type="entry name" value="Tet_transcr_reg_TetR-rel_C_sf"/>
</dbReference>
<reference evidence="7 8" key="1">
    <citation type="submission" date="2024-06" db="EMBL/GenBank/DDBJ databases">
        <title>The Natural Products Discovery Center: Release of the First 8490 Sequenced Strains for Exploring Actinobacteria Biosynthetic Diversity.</title>
        <authorList>
            <person name="Kalkreuter E."/>
            <person name="Kautsar S.A."/>
            <person name="Yang D."/>
            <person name="Bader C.D."/>
            <person name="Teijaro C.N."/>
            <person name="Fluegel L."/>
            <person name="Davis C.M."/>
            <person name="Simpson J.R."/>
            <person name="Lauterbach L."/>
            <person name="Steele A.D."/>
            <person name="Gui C."/>
            <person name="Meng S."/>
            <person name="Li G."/>
            <person name="Viehrig K."/>
            <person name="Ye F."/>
            <person name="Su P."/>
            <person name="Kiefer A.F."/>
            <person name="Nichols A."/>
            <person name="Cepeda A.J."/>
            <person name="Yan W."/>
            <person name="Fan B."/>
            <person name="Jiang Y."/>
            <person name="Adhikari A."/>
            <person name="Zheng C.-J."/>
            <person name="Schuster L."/>
            <person name="Cowan T.M."/>
            <person name="Smanski M.J."/>
            <person name="Chevrette M.G."/>
            <person name="De Carvalho L.P.S."/>
            <person name="Shen B."/>
        </authorList>
    </citation>
    <scope>NUCLEOTIDE SEQUENCE [LARGE SCALE GENOMIC DNA]</scope>
    <source>
        <strain evidence="7 8">NPDC048946</strain>
    </source>
</reference>
<feature type="domain" description="HTH tetR-type" evidence="6">
    <location>
        <begin position="6"/>
        <end position="66"/>
    </location>
</feature>
<organism evidence="7 8">
    <name type="scientific">Streptodolium elevatio</name>
    <dbReference type="NCBI Taxonomy" id="3157996"/>
    <lineage>
        <taxon>Bacteria</taxon>
        <taxon>Bacillati</taxon>
        <taxon>Actinomycetota</taxon>
        <taxon>Actinomycetes</taxon>
        <taxon>Kitasatosporales</taxon>
        <taxon>Streptomycetaceae</taxon>
        <taxon>Streptodolium</taxon>
    </lineage>
</organism>
<sequence length="203" mass="21394">MPRPRSLTNPQIAAAALRVLDRDGLDGLTMRAVATELGMGTMSVYRYVADRAQLEALVVDHVLAGVDTTVPAAEPRGRQVAVLAERVRTVVGAHTAVVPLILAHRHTSPASMRWGDAVLGVLADAGLGPARRVVAFRALLAYVFGALQVEHFSPLAGPGTAALAELDPADHPHLASTAREAQGIGPDEEFRGGLEILLRGLEL</sequence>
<dbReference type="EMBL" id="JBEZFP010000035">
    <property type="protein sequence ID" value="MEU8135045.1"/>
    <property type="molecule type" value="Genomic_DNA"/>
</dbReference>
<dbReference type="PRINTS" id="PR00400">
    <property type="entry name" value="TETREPRESSOR"/>
</dbReference>
<keyword evidence="1" id="KW-0678">Repressor</keyword>